<gene>
    <name evidence="13" type="primary">pgeF</name>
    <name evidence="13" type="ORF">EBO34_07000</name>
</gene>
<comment type="catalytic activity">
    <reaction evidence="10">
        <text>adenosine + phosphate = alpha-D-ribose 1-phosphate + adenine</text>
        <dbReference type="Rhea" id="RHEA:27642"/>
        <dbReference type="ChEBI" id="CHEBI:16335"/>
        <dbReference type="ChEBI" id="CHEBI:16708"/>
        <dbReference type="ChEBI" id="CHEBI:43474"/>
        <dbReference type="ChEBI" id="CHEBI:57720"/>
        <dbReference type="EC" id="2.4.2.1"/>
    </reaction>
    <physiologicalReaction direction="left-to-right" evidence="10">
        <dbReference type="Rhea" id="RHEA:27643"/>
    </physiologicalReaction>
</comment>
<dbReference type="PANTHER" id="PTHR30616">
    <property type="entry name" value="UNCHARACTERIZED PROTEIN YFIH"/>
    <property type="match status" value="1"/>
</dbReference>
<evidence type="ECO:0000256" key="4">
    <source>
        <dbReference type="ARBA" id="ARBA00007353"/>
    </source>
</evidence>
<evidence type="ECO:0000256" key="1">
    <source>
        <dbReference type="ARBA" id="ARBA00000553"/>
    </source>
</evidence>
<dbReference type="SUPFAM" id="SSF64438">
    <property type="entry name" value="CNF1/YfiH-like putative cysteine hydrolases"/>
    <property type="match status" value="1"/>
</dbReference>
<keyword evidence="6" id="KW-0479">Metal-binding</keyword>
<evidence type="ECO:0000256" key="5">
    <source>
        <dbReference type="ARBA" id="ARBA00022679"/>
    </source>
</evidence>
<proteinExistence type="inferred from homology"/>
<comment type="catalytic activity">
    <reaction evidence="1">
        <text>inosine + phosphate = alpha-D-ribose 1-phosphate + hypoxanthine</text>
        <dbReference type="Rhea" id="RHEA:27646"/>
        <dbReference type="ChEBI" id="CHEBI:17368"/>
        <dbReference type="ChEBI" id="CHEBI:17596"/>
        <dbReference type="ChEBI" id="CHEBI:43474"/>
        <dbReference type="ChEBI" id="CHEBI:57720"/>
        <dbReference type="EC" id="2.4.2.1"/>
    </reaction>
    <physiologicalReaction direction="left-to-right" evidence="1">
        <dbReference type="Rhea" id="RHEA:27647"/>
    </physiologicalReaction>
</comment>
<evidence type="ECO:0000256" key="3">
    <source>
        <dbReference type="ARBA" id="ARBA00003215"/>
    </source>
</evidence>
<evidence type="ECO:0000256" key="11">
    <source>
        <dbReference type="ARBA" id="ARBA00049893"/>
    </source>
</evidence>
<dbReference type="InterPro" id="IPR011324">
    <property type="entry name" value="Cytotoxic_necrot_fac-like_cat"/>
</dbReference>
<keyword evidence="14" id="KW-1185">Reference proteome</keyword>
<comment type="similarity">
    <text evidence="4 12">Belongs to the purine nucleoside phosphorylase YfiH/LACC1 family.</text>
</comment>
<protein>
    <recommendedName>
        <fullName evidence="12">Purine nucleoside phosphorylase</fullName>
    </recommendedName>
</protein>
<evidence type="ECO:0000313" key="13">
    <source>
        <dbReference type="EMBL" id="RNA69677.1"/>
    </source>
</evidence>
<dbReference type="PANTHER" id="PTHR30616:SF2">
    <property type="entry name" value="PURINE NUCLEOSIDE PHOSPHORYLASE LACC1"/>
    <property type="match status" value="1"/>
</dbReference>
<comment type="catalytic activity">
    <reaction evidence="11">
        <text>S-methyl-5'-thioadenosine + phosphate = 5-(methylsulfanyl)-alpha-D-ribose 1-phosphate + adenine</text>
        <dbReference type="Rhea" id="RHEA:11852"/>
        <dbReference type="ChEBI" id="CHEBI:16708"/>
        <dbReference type="ChEBI" id="CHEBI:17509"/>
        <dbReference type="ChEBI" id="CHEBI:43474"/>
        <dbReference type="ChEBI" id="CHEBI:58533"/>
        <dbReference type="EC" id="2.4.2.28"/>
    </reaction>
    <physiologicalReaction direction="left-to-right" evidence="11">
        <dbReference type="Rhea" id="RHEA:11853"/>
    </physiologicalReaction>
</comment>
<comment type="caution">
    <text evidence="13">The sequence shown here is derived from an EMBL/GenBank/DDBJ whole genome shotgun (WGS) entry which is preliminary data.</text>
</comment>
<keyword evidence="7" id="KW-0378">Hydrolase</keyword>
<dbReference type="AlphaFoldDB" id="A0A3M7TVQ6"/>
<name>A0A3M7TVQ6_9BACI</name>
<dbReference type="Proteomes" id="UP000278746">
    <property type="component" value="Unassembled WGS sequence"/>
</dbReference>
<dbReference type="GO" id="GO:0005507">
    <property type="term" value="F:copper ion binding"/>
    <property type="evidence" value="ECO:0007669"/>
    <property type="project" value="TreeGrafter"/>
</dbReference>
<evidence type="ECO:0000256" key="9">
    <source>
        <dbReference type="ARBA" id="ARBA00047989"/>
    </source>
</evidence>
<dbReference type="EMBL" id="RHIB01000001">
    <property type="protein sequence ID" value="RNA69677.1"/>
    <property type="molecule type" value="Genomic_DNA"/>
</dbReference>
<evidence type="ECO:0000256" key="10">
    <source>
        <dbReference type="ARBA" id="ARBA00048968"/>
    </source>
</evidence>
<dbReference type="OrthoDB" id="4279at2"/>
<evidence type="ECO:0000313" key="14">
    <source>
        <dbReference type="Proteomes" id="UP000278746"/>
    </source>
</evidence>
<comment type="catalytic activity">
    <reaction evidence="9">
        <text>adenosine + H2O + H(+) = inosine + NH4(+)</text>
        <dbReference type="Rhea" id="RHEA:24408"/>
        <dbReference type="ChEBI" id="CHEBI:15377"/>
        <dbReference type="ChEBI" id="CHEBI:15378"/>
        <dbReference type="ChEBI" id="CHEBI:16335"/>
        <dbReference type="ChEBI" id="CHEBI:17596"/>
        <dbReference type="ChEBI" id="CHEBI:28938"/>
        <dbReference type="EC" id="3.5.4.4"/>
    </reaction>
    <physiologicalReaction direction="left-to-right" evidence="9">
        <dbReference type="Rhea" id="RHEA:24409"/>
    </physiologicalReaction>
</comment>
<evidence type="ECO:0000256" key="12">
    <source>
        <dbReference type="RuleBase" id="RU361274"/>
    </source>
</evidence>
<keyword evidence="8" id="KW-0862">Zinc</keyword>
<dbReference type="GO" id="GO:0016787">
    <property type="term" value="F:hydrolase activity"/>
    <property type="evidence" value="ECO:0007669"/>
    <property type="project" value="UniProtKB-KW"/>
</dbReference>
<dbReference type="Pfam" id="PF02578">
    <property type="entry name" value="Cu-oxidase_4"/>
    <property type="match status" value="1"/>
</dbReference>
<evidence type="ECO:0000256" key="2">
    <source>
        <dbReference type="ARBA" id="ARBA00001947"/>
    </source>
</evidence>
<evidence type="ECO:0000256" key="6">
    <source>
        <dbReference type="ARBA" id="ARBA00022723"/>
    </source>
</evidence>
<dbReference type="NCBIfam" id="TIGR00726">
    <property type="entry name" value="peptidoglycan editing factor PgeF"/>
    <property type="match status" value="1"/>
</dbReference>
<dbReference type="InterPro" id="IPR038371">
    <property type="entry name" value="Cu_polyphenol_OxRdtase_sf"/>
</dbReference>
<evidence type="ECO:0000256" key="7">
    <source>
        <dbReference type="ARBA" id="ARBA00022801"/>
    </source>
</evidence>
<comment type="cofactor">
    <cofactor evidence="2">
        <name>Zn(2+)</name>
        <dbReference type="ChEBI" id="CHEBI:29105"/>
    </cofactor>
</comment>
<keyword evidence="5" id="KW-0808">Transferase</keyword>
<accession>A0A3M7TVQ6</accession>
<evidence type="ECO:0000256" key="8">
    <source>
        <dbReference type="ARBA" id="ARBA00022833"/>
    </source>
</evidence>
<sequence length="280" mass="30743">MIMAKNEPFIRSGSPLYLQIAPFIKAASEENAELEAGFSTRQGGTSQSPYDTLNLGLHTDDEYRDVINNRKLLTETAGFSLDSCVVSEQVHGSRIVEITQKHKGTGATSQSTAIPETDGIFTREKGILLTSMYADCVPLYFFAPKVGLTGLAHAGWKGTVANIAGSMIEAFKEAGAEEGEILAAIGPSISMPCYEVDERVMNEVGKLPLGNAGEVAKETTQHHYLLDLKEVNRKLLRSHGVKEDRIYTSSYCTYEQADLFYSHRRDQGNTGRMMSFIGMK</sequence>
<comment type="function">
    <text evidence="3">Purine nucleoside enzyme that catalyzes the phosphorolysis of adenosine and inosine nucleosides, yielding D-ribose 1-phosphate and the respective free bases, adenine and hypoxanthine. Also catalyzes the phosphorolysis of S-methyl-5'-thioadenosine into adenine and S-methyl-5-thio-alpha-D-ribose 1-phosphate. Also has adenosine deaminase activity.</text>
</comment>
<organism evidence="13 14">
    <name type="scientific">Alteribacter keqinensis</name>
    <dbReference type="NCBI Taxonomy" id="2483800"/>
    <lineage>
        <taxon>Bacteria</taxon>
        <taxon>Bacillati</taxon>
        <taxon>Bacillota</taxon>
        <taxon>Bacilli</taxon>
        <taxon>Bacillales</taxon>
        <taxon>Bacillaceae</taxon>
        <taxon>Alteribacter</taxon>
    </lineage>
</organism>
<dbReference type="CDD" id="cd16833">
    <property type="entry name" value="YfiH"/>
    <property type="match status" value="1"/>
</dbReference>
<reference evidence="13 14" key="1">
    <citation type="submission" date="2018-10" db="EMBL/GenBank/DDBJ databases">
        <title>Bacillus Keqinensis sp. nov., a moderately halophilic bacterium isolated from a saline-alkaline lake.</title>
        <authorList>
            <person name="Wang H."/>
        </authorList>
    </citation>
    <scope>NUCLEOTIDE SEQUENCE [LARGE SCALE GENOMIC DNA]</scope>
    <source>
        <strain evidence="13 14">KQ-3</strain>
    </source>
</reference>
<dbReference type="Gene3D" id="3.60.140.10">
    <property type="entry name" value="CNF1/YfiH-like putative cysteine hydrolases"/>
    <property type="match status" value="1"/>
</dbReference>
<dbReference type="GO" id="GO:0017061">
    <property type="term" value="F:S-methyl-5-thioadenosine phosphorylase activity"/>
    <property type="evidence" value="ECO:0007669"/>
    <property type="project" value="UniProtKB-EC"/>
</dbReference>
<dbReference type="InterPro" id="IPR003730">
    <property type="entry name" value="Cu_polyphenol_OxRdtase"/>
</dbReference>